<feature type="domain" description="Nitroreductase" evidence="1">
    <location>
        <begin position="274"/>
        <end position="447"/>
    </location>
</feature>
<dbReference type="InterPro" id="IPR054488">
    <property type="entry name" value="ThcOx_dom2"/>
</dbReference>
<comment type="caution">
    <text evidence="3">The sequence shown here is derived from an EMBL/GenBank/DDBJ whole genome shotgun (WGS) entry which is preliminary data.</text>
</comment>
<dbReference type="CDD" id="cd02142">
    <property type="entry name" value="McbC_SagB-like_oxidoreductase"/>
    <property type="match status" value="1"/>
</dbReference>
<gene>
    <name evidence="3" type="ORF">BKA23_2231</name>
</gene>
<name>A0A561ECR6_9MICO</name>
<evidence type="ECO:0000259" key="1">
    <source>
        <dbReference type="Pfam" id="PF00881"/>
    </source>
</evidence>
<dbReference type="InterPro" id="IPR052544">
    <property type="entry name" value="Bacteriocin_Proc_Enz"/>
</dbReference>
<dbReference type="PANTHER" id="PTHR43745:SF2">
    <property type="entry name" value="NITROREDUCTASE MJ1384-RELATED"/>
    <property type="match status" value="1"/>
</dbReference>
<dbReference type="OrthoDB" id="3723182at2"/>
<evidence type="ECO:0000259" key="2">
    <source>
        <dbReference type="Pfam" id="PF22767"/>
    </source>
</evidence>
<dbReference type="SUPFAM" id="SSF55469">
    <property type="entry name" value="FMN-dependent nitroreductase-like"/>
    <property type="match status" value="1"/>
</dbReference>
<keyword evidence="4" id="KW-1185">Reference proteome</keyword>
<accession>A0A561ECR6</accession>
<dbReference type="InterPro" id="IPR000415">
    <property type="entry name" value="Nitroreductase-like"/>
</dbReference>
<reference evidence="3 4" key="1">
    <citation type="submission" date="2019-06" db="EMBL/GenBank/DDBJ databases">
        <title>Sequencing the genomes of 1000 actinobacteria strains.</title>
        <authorList>
            <person name="Klenk H.-P."/>
        </authorList>
    </citation>
    <scope>NUCLEOTIDE SEQUENCE [LARGE SCALE GENOMIC DNA]</scope>
    <source>
        <strain evidence="3 4">DSM 19560</strain>
    </source>
</reference>
<evidence type="ECO:0000313" key="4">
    <source>
        <dbReference type="Proteomes" id="UP000318297"/>
    </source>
</evidence>
<dbReference type="InterPro" id="IPR020051">
    <property type="entry name" value="SagB-type_dehydrogenase"/>
</dbReference>
<organism evidence="3 4">
    <name type="scientific">Rudaeicoccus suwonensis</name>
    <dbReference type="NCBI Taxonomy" id="657409"/>
    <lineage>
        <taxon>Bacteria</taxon>
        <taxon>Bacillati</taxon>
        <taxon>Actinomycetota</taxon>
        <taxon>Actinomycetes</taxon>
        <taxon>Micrococcales</taxon>
        <taxon>Dermacoccaceae</taxon>
        <taxon>Rudaeicoccus</taxon>
    </lineage>
</organism>
<dbReference type="Proteomes" id="UP000318297">
    <property type="component" value="Unassembled WGS sequence"/>
</dbReference>
<evidence type="ECO:0000313" key="3">
    <source>
        <dbReference type="EMBL" id="TWE13401.1"/>
    </source>
</evidence>
<dbReference type="Pfam" id="PF22767">
    <property type="entry name" value="ThcOx"/>
    <property type="match status" value="1"/>
</dbReference>
<dbReference type="AlphaFoldDB" id="A0A561ECR6"/>
<dbReference type="EMBL" id="VIVQ01000001">
    <property type="protein sequence ID" value="TWE13401.1"/>
    <property type="molecule type" value="Genomic_DNA"/>
</dbReference>
<dbReference type="Pfam" id="PF00881">
    <property type="entry name" value="Nitroreductase"/>
    <property type="match status" value="1"/>
</dbReference>
<feature type="domain" description="Cyanobactin oxidase ThcOx second" evidence="2">
    <location>
        <begin position="137"/>
        <end position="227"/>
    </location>
</feature>
<proteinExistence type="predicted"/>
<dbReference type="GO" id="GO:0016491">
    <property type="term" value="F:oxidoreductase activity"/>
    <property type="evidence" value="ECO:0007669"/>
    <property type="project" value="InterPro"/>
</dbReference>
<dbReference type="Gene3D" id="3.40.109.10">
    <property type="entry name" value="NADH Oxidase"/>
    <property type="match status" value="1"/>
</dbReference>
<sequence>MLHHRLVADSLTVEQDACAVILNRAGRCVRLTVPGTALLTVLTCLHETGFTEAELNRVVAQSRSPHLMAFWVRLAAGLTAAYWIETTVLAGEEKLVRLQPLTPAPRLGSVPGTARLSDGDVLRMAPTAVLRFGEPMPTLESGAAHHVAHVEDPRVLDLLVGLRGSATVGDTCRSSALADRDARAVLTALYDAGLLSAERDTPAQAGAADYWSDWELLFHARSRLGRTRGDYGGTFRFRGVRDPWPGIPQGFGADELIELPNDEGASRSLLDVATSRCSIREHDTENPVTAAQLGALLSRTQRVRFAREVDGYGDILRRGYPAGGSLYELEIFVLANRCADLDQGLYHYDSAWHGLRRIATGPGDLEQLSQVAQVTAQMAEPPQVVLLIAARFPRVMWKYDAVSYAVILKNVGALYDALYLHATDLGLAPCGLGGGDSDLFSAVTQIPYLECTTVGEFILGSRPVNWQRPSLPAWHPEAGGVA</sequence>
<dbReference type="InterPro" id="IPR029479">
    <property type="entry name" value="Nitroreductase"/>
</dbReference>
<dbReference type="RefSeq" id="WP_145227950.1">
    <property type="nucleotide sequence ID" value="NZ_VIVQ01000001.1"/>
</dbReference>
<dbReference type="PANTHER" id="PTHR43745">
    <property type="entry name" value="NITROREDUCTASE MJ1384-RELATED"/>
    <property type="match status" value="1"/>
</dbReference>
<dbReference type="NCBIfam" id="TIGR03605">
    <property type="entry name" value="antibiot_sagB"/>
    <property type="match status" value="1"/>
</dbReference>
<protein>
    <submittedName>
        <fullName evidence="3">SagB-type dehydrogenase family enzyme</fullName>
    </submittedName>
</protein>